<keyword evidence="2" id="KW-0677">Repeat</keyword>
<dbReference type="SUPFAM" id="SSF81923">
    <property type="entry name" value="Double Clp-N motif"/>
    <property type="match status" value="1"/>
</dbReference>
<evidence type="ECO:0000256" key="6">
    <source>
        <dbReference type="SAM" id="Coils"/>
    </source>
</evidence>
<feature type="coiled-coil region" evidence="6">
    <location>
        <begin position="452"/>
        <end position="503"/>
    </location>
</feature>
<dbReference type="SUPFAM" id="SSF52540">
    <property type="entry name" value="P-loop containing nucleoside triphosphate hydrolases"/>
    <property type="match status" value="2"/>
</dbReference>
<dbReference type="NCBIfam" id="TIGR03345">
    <property type="entry name" value="VI_ClpV1"/>
    <property type="match status" value="1"/>
</dbReference>
<organism evidence="8 9">
    <name type="scientific">Niveispirillum cyanobacteriorum</name>
    <dbReference type="NCBI Taxonomy" id="1612173"/>
    <lineage>
        <taxon>Bacteria</taxon>
        <taxon>Pseudomonadati</taxon>
        <taxon>Pseudomonadota</taxon>
        <taxon>Alphaproteobacteria</taxon>
        <taxon>Rhodospirillales</taxon>
        <taxon>Azospirillaceae</taxon>
        <taxon>Niveispirillum</taxon>
    </lineage>
</organism>
<dbReference type="PANTHER" id="PTHR11638:SF184">
    <property type="entry name" value="ATPASE WITH CHAPERONE ACTIVITY"/>
    <property type="match status" value="1"/>
</dbReference>
<dbReference type="PRINTS" id="PR00300">
    <property type="entry name" value="CLPPROTEASEA"/>
</dbReference>
<evidence type="ECO:0000256" key="7">
    <source>
        <dbReference type="SAM" id="MobiDB-lite"/>
    </source>
</evidence>
<keyword evidence="6" id="KW-0175">Coiled coil</keyword>
<dbReference type="SMART" id="SM01086">
    <property type="entry name" value="ClpB_D2-small"/>
    <property type="match status" value="1"/>
</dbReference>
<dbReference type="GO" id="GO:0005524">
    <property type="term" value="F:ATP binding"/>
    <property type="evidence" value="ECO:0007669"/>
    <property type="project" value="UniProtKB-KW"/>
</dbReference>
<dbReference type="InterPro" id="IPR017729">
    <property type="entry name" value="ATPase_T6SS_ClpV1"/>
</dbReference>
<evidence type="ECO:0000256" key="5">
    <source>
        <dbReference type="ARBA" id="ARBA00023186"/>
    </source>
</evidence>
<dbReference type="InterPro" id="IPR027417">
    <property type="entry name" value="P-loop_NTPase"/>
</dbReference>
<dbReference type="InterPro" id="IPR018368">
    <property type="entry name" value="ClpA/B_CS1"/>
</dbReference>
<feature type="region of interest" description="Disordered" evidence="7">
    <location>
        <begin position="156"/>
        <end position="181"/>
    </location>
</feature>
<sequence>MSSIATLIARLNPLTKRAMEGAAQLCLAQTHYAVEVEHLLLKLVERGEGDLTPVLRYYGVDAGALQKELTTALDRLKRGNSRTPAFSDHVVRLLQSAWLVSSLELGATQVRSGAILKALLDDDALRGLLLEPVPLLTKIPRGRLVEDLKELVRGTAEDAGSGGGAPSAPVAAPAPKPAMMQGAAPAAPAGVKLAGGPTPGLDAYTIDMTAQARAGKSDPVVGREPEIRQLVDVLMRRRQNNPILTGDPGVGKTAVVEGFAQRVVEGSVPPPLRNVRVLSLDLGLLQAGAGVRGEFENRLKQVIEEVAASPQPIILFIDEAHSLIGAGGAAGQGDAANLLKPALARGELRTIAATTWAEYKKYFEKDPALARRFQVVKVEEPDEKNAIAMLRGLVAKLEAHHGVRILDEAVSDAVRLSHRYITGRQLPDKAIGVLDTACARVAIARSGPPPQLEAAQRRRKLLSDEIALLGRESALGRDHADRIDTLSDEQAKAEEEEAHLQQRWQQESDLAGRVRDLEGQLAGGGLNGADFTRVKAKLDGLRLELEQLQATDAMVPLSVDHRAVASVVSGWTGIPVGRMLTDSIAVVRNLRAKLGERVVGQEAALDAITKRISTYYASLAEPGKPTGVFLLVGPSGVGKTETALALAETLFGGERSVITINMSEYQEAHSVSGLKGAPPGYVGYGRGGVLTEAVRRNPYSVVLLDEVEKAHPDVLELFYQVFDKGMLEDGEGILVDFKNTVILLTSNIGSDAIIDRARRSGPLPGPDVLEALIRPDLLRHFKAALLGRMVVVPYLPLDEGRLREIVTLKLARIQRRMDDAYQAELSWDDSLVAHVLSRCQAVESGARAIDQILTNGLLPQMSATILDRLSMGETIDMAHVTVADDGDIRIQFDRPAARR</sequence>
<dbReference type="InterPro" id="IPR041546">
    <property type="entry name" value="ClpA/ClpB_AAA_lid"/>
</dbReference>
<dbReference type="CDD" id="cd19499">
    <property type="entry name" value="RecA-like_ClpB_Hsp104-like"/>
    <property type="match status" value="1"/>
</dbReference>
<keyword evidence="4" id="KW-0067">ATP-binding</keyword>
<evidence type="ECO:0000313" key="9">
    <source>
        <dbReference type="Proteomes" id="UP000234752"/>
    </source>
</evidence>
<accession>A0A2K9NDC1</accession>
<dbReference type="Pfam" id="PF00004">
    <property type="entry name" value="AAA"/>
    <property type="match status" value="1"/>
</dbReference>
<dbReference type="InterPro" id="IPR050130">
    <property type="entry name" value="ClpA_ClpB"/>
</dbReference>
<reference evidence="8 9" key="1">
    <citation type="submission" date="2017-12" db="EMBL/GenBank/DDBJ databases">
        <title>Genomes of bacteria within cyanobacterial aggregates.</title>
        <authorList>
            <person name="Cai H."/>
        </authorList>
    </citation>
    <scope>NUCLEOTIDE SEQUENCE [LARGE SCALE GENOMIC DNA]</scope>
    <source>
        <strain evidence="8 9">TH16</strain>
    </source>
</reference>
<comment type="similarity">
    <text evidence="1">Belongs to the ClpA/ClpB family.</text>
</comment>
<evidence type="ECO:0000256" key="1">
    <source>
        <dbReference type="ARBA" id="ARBA00008675"/>
    </source>
</evidence>
<dbReference type="Pfam" id="PF10431">
    <property type="entry name" value="ClpB_D2-small"/>
    <property type="match status" value="1"/>
</dbReference>
<evidence type="ECO:0000256" key="4">
    <source>
        <dbReference type="ARBA" id="ARBA00022840"/>
    </source>
</evidence>
<dbReference type="OrthoDB" id="9803641at2"/>
<gene>
    <name evidence="8" type="primary">clpV</name>
    <name evidence="8" type="ORF">C0V82_13205</name>
</gene>
<dbReference type="Pfam" id="PF02861">
    <property type="entry name" value="Clp_N"/>
    <property type="match status" value="1"/>
</dbReference>
<dbReference type="GO" id="GO:0034605">
    <property type="term" value="P:cellular response to heat"/>
    <property type="evidence" value="ECO:0007669"/>
    <property type="project" value="TreeGrafter"/>
</dbReference>
<dbReference type="InterPro" id="IPR036628">
    <property type="entry name" value="Clp_N_dom_sf"/>
</dbReference>
<dbReference type="InterPro" id="IPR003593">
    <property type="entry name" value="AAA+_ATPase"/>
</dbReference>
<keyword evidence="9" id="KW-1185">Reference proteome</keyword>
<protein>
    <submittedName>
        <fullName evidence="8">Type VI secretion system ATPase TssH</fullName>
    </submittedName>
</protein>
<dbReference type="InterPro" id="IPR001270">
    <property type="entry name" value="ClpA/B"/>
</dbReference>
<evidence type="ECO:0000313" key="8">
    <source>
        <dbReference type="EMBL" id="AUN31087.1"/>
    </source>
</evidence>
<dbReference type="Pfam" id="PF17871">
    <property type="entry name" value="AAA_lid_9"/>
    <property type="match status" value="1"/>
</dbReference>
<dbReference type="CDD" id="cd00009">
    <property type="entry name" value="AAA"/>
    <property type="match status" value="1"/>
</dbReference>
<dbReference type="PROSITE" id="PS00870">
    <property type="entry name" value="CLPAB_1"/>
    <property type="match status" value="1"/>
</dbReference>
<name>A0A2K9NDC1_9PROT</name>
<dbReference type="InterPro" id="IPR004176">
    <property type="entry name" value="Clp_R_N"/>
</dbReference>
<dbReference type="Gene3D" id="1.10.8.60">
    <property type="match status" value="1"/>
</dbReference>
<dbReference type="PANTHER" id="PTHR11638">
    <property type="entry name" value="ATP-DEPENDENT CLP PROTEASE"/>
    <property type="match status" value="1"/>
</dbReference>
<dbReference type="Proteomes" id="UP000234752">
    <property type="component" value="Chromosome eg_1"/>
</dbReference>
<dbReference type="SMART" id="SM00382">
    <property type="entry name" value="AAA"/>
    <property type="match status" value="2"/>
</dbReference>
<dbReference type="Pfam" id="PF07724">
    <property type="entry name" value="AAA_2"/>
    <property type="match status" value="1"/>
</dbReference>
<dbReference type="PROSITE" id="PS51903">
    <property type="entry name" value="CLP_R"/>
    <property type="match status" value="1"/>
</dbReference>
<dbReference type="AlphaFoldDB" id="A0A2K9NDC1"/>
<dbReference type="Gene3D" id="1.10.1780.10">
    <property type="entry name" value="Clp, N-terminal domain"/>
    <property type="match status" value="1"/>
</dbReference>
<evidence type="ECO:0000256" key="2">
    <source>
        <dbReference type="ARBA" id="ARBA00022737"/>
    </source>
</evidence>
<keyword evidence="3" id="KW-0547">Nucleotide-binding</keyword>
<dbReference type="RefSeq" id="WP_102112702.1">
    <property type="nucleotide sequence ID" value="NZ_BMGN01000011.1"/>
</dbReference>
<dbReference type="GO" id="GO:0016887">
    <property type="term" value="F:ATP hydrolysis activity"/>
    <property type="evidence" value="ECO:0007669"/>
    <property type="project" value="InterPro"/>
</dbReference>
<dbReference type="KEGG" id="ncb:C0V82_13205"/>
<dbReference type="InterPro" id="IPR019489">
    <property type="entry name" value="Clp_ATPase_C"/>
</dbReference>
<dbReference type="Gene3D" id="3.40.50.300">
    <property type="entry name" value="P-loop containing nucleotide triphosphate hydrolases"/>
    <property type="match status" value="3"/>
</dbReference>
<evidence type="ECO:0000256" key="3">
    <source>
        <dbReference type="ARBA" id="ARBA00022741"/>
    </source>
</evidence>
<dbReference type="InterPro" id="IPR003959">
    <property type="entry name" value="ATPase_AAA_core"/>
</dbReference>
<dbReference type="GO" id="GO:0005737">
    <property type="term" value="C:cytoplasm"/>
    <property type="evidence" value="ECO:0007669"/>
    <property type="project" value="TreeGrafter"/>
</dbReference>
<feature type="compositionally biased region" description="Low complexity" evidence="7">
    <location>
        <begin position="166"/>
        <end position="181"/>
    </location>
</feature>
<keyword evidence="5" id="KW-0143">Chaperone</keyword>
<dbReference type="EMBL" id="CP025611">
    <property type="protein sequence ID" value="AUN31087.1"/>
    <property type="molecule type" value="Genomic_DNA"/>
</dbReference>
<proteinExistence type="inferred from homology"/>